<evidence type="ECO:0000313" key="3">
    <source>
        <dbReference type="Proteomes" id="UP000054010"/>
    </source>
</evidence>
<gene>
    <name evidence="2" type="ORF">OSCT_0016</name>
</gene>
<dbReference type="InterPro" id="IPR050834">
    <property type="entry name" value="Glycosyltransf_2"/>
</dbReference>
<name>E1I9L5_9CHLR</name>
<dbReference type="InterPro" id="IPR029044">
    <property type="entry name" value="Nucleotide-diphossugar_trans"/>
</dbReference>
<dbReference type="EMBL" id="ADVR01000001">
    <property type="protein sequence ID" value="EFO82093.1"/>
    <property type="molecule type" value="Genomic_DNA"/>
</dbReference>
<dbReference type="Pfam" id="PF00535">
    <property type="entry name" value="Glycos_transf_2"/>
    <property type="match status" value="1"/>
</dbReference>
<evidence type="ECO:0000259" key="1">
    <source>
        <dbReference type="Pfam" id="PF00535"/>
    </source>
</evidence>
<dbReference type="HOGENOM" id="CLU_836541_0_0_0"/>
<keyword evidence="2" id="KW-0808">Transferase</keyword>
<comment type="caution">
    <text evidence="2">The sequence shown here is derived from an EMBL/GenBank/DDBJ whole genome shotgun (WGS) entry which is preliminary data.</text>
</comment>
<organism evidence="2 3">
    <name type="scientific">Oscillochloris trichoides DG-6</name>
    <dbReference type="NCBI Taxonomy" id="765420"/>
    <lineage>
        <taxon>Bacteria</taxon>
        <taxon>Bacillati</taxon>
        <taxon>Chloroflexota</taxon>
        <taxon>Chloroflexia</taxon>
        <taxon>Chloroflexales</taxon>
        <taxon>Chloroflexineae</taxon>
        <taxon>Oscillochloridaceae</taxon>
        <taxon>Oscillochloris</taxon>
    </lineage>
</organism>
<dbReference type="NCBIfam" id="NF041875">
    <property type="entry name" value="EPS_EpsD"/>
    <property type="match status" value="1"/>
</dbReference>
<sequence>MPAVSIVVPTYNRLPRLKQVIAALEKQTHPMADVEVIIVSDGSTDGTHEYVRDLSTPLNLRFVPQENAGPAAARNNGIRNAHGEIILFIDDDVVPSLELVAQHLRVHAGHTNRVVMGPMLNPPDFAFSPWVAWEQAMLMKQYQAMQRGDWPATARQFYTGNTSLPRQILLASGGFDERFRRAEDIELAYRLEHQGVEFIFCMQAIGYHYAERSFGSWIQIPYTYGRYEVLFSHEQQSALLDFILEEFEDRNRLTRMIIALGLDRPRLSSQIQTLITWVANHSYQIGGPGKRISQVGYSAIFNLRYYQGVADALGGRQAFYGGVKARVVGKPAAS</sequence>
<dbReference type="Proteomes" id="UP000054010">
    <property type="component" value="Unassembled WGS sequence"/>
</dbReference>
<feature type="domain" description="Glycosyltransferase 2-like" evidence="1">
    <location>
        <begin position="5"/>
        <end position="134"/>
    </location>
</feature>
<dbReference type="PANTHER" id="PTHR43685:SF3">
    <property type="entry name" value="SLR2126 PROTEIN"/>
    <property type="match status" value="1"/>
</dbReference>
<dbReference type="Gene3D" id="3.90.550.10">
    <property type="entry name" value="Spore Coat Polysaccharide Biosynthesis Protein SpsA, Chain A"/>
    <property type="match status" value="1"/>
</dbReference>
<protein>
    <submittedName>
        <fullName evidence="2">Glycosyl transferase family 2</fullName>
    </submittedName>
</protein>
<dbReference type="PANTHER" id="PTHR43685">
    <property type="entry name" value="GLYCOSYLTRANSFERASE"/>
    <property type="match status" value="1"/>
</dbReference>
<dbReference type="SUPFAM" id="SSF53448">
    <property type="entry name" value="Nucleotide-diphospho-sugar transferases"/>
    <property type="match status" value="1"/>
</dbReference>
<reference evidence="2 3" key="1">
    <citation type="journal article" date="2011" name="J. Bacteriol.">
        <title>Draft genome sequence of the anoxygenic filamentous phototrophic bacterium Oscillochloris trichoides subsp. DG-6.</title>
        <authorList>
            <person name="Kuznetsov B.B."/>
            <person name="Ivanovsky R.N."/>
            <person name="Keppen O.I."/>
            <person name="Sukhacheva M.V."/>
            <person name="Bumazhkin B.K."/>
            <person name="Patutina E.O."/>
            <person name="Beletsky A.V."/>
            <person name="Mardanov A.V."/>
            <person name="Baslerov R.V."/>
            <person name="Panteleeva A.N."/>
            <person name="Kolganova T.V."/>
            <person name="Ravin N.V."/>
            <person name="Skryabin K.G."/>
        </authorList>
    </citation>
    <scope>NUCLEOTIDE SEQUENCE [LARGE SCALE GENOMIC DNA]</scope>
    <source>
        <strain evidence="2 3">DG-6</strain>
    </source>
</reference>
<dbReference type="OrthoDB" id="153025at2"/>
<dbReference type="GO" id="GO:0016740">
    <property type="term" value="F:transferase activity"/>
    <property type="evidence" value="ECO:0007669"/>
    <property type="project" value="UniProtKB-KW"/>
</dbReference>
<keyword evidence="3" id="KW-1185">Reference proteome</keyword>
<evidence type="ECO:0000313" key="2">
    <source>
        <dbReference type="EMBL" id="EFO82093.1"/>
    </source>
</evidence>
<dbReference type="eggNOG" id="COG1216">
    <property type="taxonomic scope" value="Bacteria"/>
</dbReference>
<dbReference type="STRING" id="765420.OSCT_0016"/>
<accession>E1I9L5</accession>
<dbReference type="AlphaFoldDB" id="E1I9L5"/>
<proteinExistence type="predicted"/>
<dbReference type="InterPro" id="IPR001173">
    <property type="entry name" value="Glyco_trans_2-like"/>
</dbReference>